<dbReference type="EMBL" id="MU006020">
    <property type="protein sequence ID" value="KAF2858031.1"/>
    <property type="molecule type" value="Genomic_DNA"/>
</dbReference>
<protein>
    <submittedName>
        <fullName evidence="1">Uncharacterized protein</fullName>
    </submittedName>
</protein>
<evidence type="ECO:0000313" key="1">
    <source>
        <dbReference type="EMBL" id="KAF2858031.1"/>
    </source>
</evidence>
<name>A0A6A7BS23_9PEZI</name>
<gene>
    <name evidence="1" type="ORF">K470DRAFT_148295</name>
</gene>
<evidence type="ECO:0000313" key="2">
    <source>
        <dbReference type="Proteomes" id="UP000799421"/>
    </source>
</evidence>
<dbReference type="AlphaFoldDB" id="A0A6A7BS23"/>
<organism evidence="1 2">
    <name type="scientific">Piedraia hortae CBS 480.64</name>
    <dbReference type="NCBI Taxonomy" id="1314780"/>
    <lineage>
        <taxon>Eukaryota</taxon>
        <taxon>Fungi</taxon>
        <taxon>Dikarya</taxon>
        <taxon>Ascomycota</taxon>
        <taxon>Pezizomycotina</taxon>
        <taxon>Dothideomycetes</taxon>
        <taxon>Dothideomycetidae</taxon>
        <taxon>Capnodiales</taxon>
        <taxon>Piedraiaceae</taxon>
        <taxon>Piedraia</taxon>
    </lineage>
</organism>
<sequence>MPATRCHICHRIGTGKSTMKTPYSKDVHFLTAIHQRNKNNLRHDPEEYQAALDFDGSEDADACMRPVLESRAQDPKILARQTTTQAASTVNPAPSWNMNAQALYNDLFEFCMDMDNQVDGRDEDQEAEDEVNCSYDESDWDCKDDDTTISDASNISESTHEDEDVEFSTGNEKLDIETSVPIDQDMPYSSCFIPPENIDMRLPHNPWNPFACKQDALLFAIYYSHRHPISDTLVKTFLKLMKELAKIPTRLKVPSLGRLKNCRKIIPKPQVIRRETKDGA</sequence>
<proteinExistence type="predicted"/>
<accession>A0A6A7BS23</accession>
<reference evidence="1" key="1">
    <citation type="journal article" date="2020" name="Stud. Mycol.">
        <title>101 Dothideomycetes genomes: a test case for predicting lifestyles and emergence of pathogens.</title>
        <authorList>
            <person name="Haridas S."/>
            <person name="Albert R."/>
            <person name="Binder M."/>
            <person name="Bloem J."/>
            <person name="Labutti K."/>
            <person name="Salamov A."/>
            <person name="Andreopoulos B."/>
            <person name="Baker S."/>
            <person name="Barry K."/>
            <person name="Bills G."/>
            <person name="Bluhm B."/>
            <person name="Cannon C."/>
            <person name="Castanera R."/>
            <person name="Culley D."/>
            <person name="Daum C."/>
            <person name="Ezra D."/>
            <person name="Gonzalez J."/>
            <person name="Henrissat B."/>
            <person name="Kuo A."/>
            <person name="Liang C."/>
            <person name="Lipzen A."/>
            <person name="Lutzoni F."/>
            <person name="Magnuson J."/>
            <person name="Mondo S."/>
            <person name="Nolan M."/>
            <person name="Ohm R."/>
            <person name="Pangilinan J."/>
            <person name="Park H.-J."/>
            <person name="Ramirez L."/>
            <person name="Alfaro M."/>
            <person name="Sun H."/>
            <person name="Tritt A."/>
            <person name="Yoshinaga Y."/>
            <person name="Zwiers L.-H."/>
            <person name="Turgeon B."/>
            <person name="Goodwin S."/>
            <person name="Spatafora J."/>
            <person name="Crous P."/>
            <person name="Grigoriev I."/>
        </authorList>
    </citation>
    <scope>NUCLEOTIDE SEQUENCE</scope>
    <source>
        <strain evidence="1">CBS 480.64</strain>
    </source>
</reference>
<keyword evidence="2" id="KW-1185">Reference proteome</keyword>
<dbReference type="Proteomes" id="UP000799421">
    <property type="component" value="Unassembled WGS sequence"/>
</dbReference>